<comment type="caution">
    <text evidence="2">The sequence shown here is derived from an EMBL/GenBank/DDBJ whole genome shotgun (WGS) entry which is preliminary data.</text>
</comment>
<evidence type="ECO:0008006" key="4">
    <source>
        <dbReference type="Google" id="ProtNLM"/>
    </source>
</evidence>
<dbReference type="PANTHER" id="PTHR31778:SF2">
    <property type="entry name" value="BUD SITE SELECTION PROTEIN RAX2"/>
    <property type="match status" value="1"/>
</dbReference>
<proteinExistence type="predicted"/>
<dbReference type="PANTHER" id="PTHR31778">
    <property type="entry name" value="BUD SITE SELECTION PROTEIN RAX2"/>
    <property type="match status" value="1"/>
</dbReference>
<protein>
    <recommendedName>
        <fullName evidence="4">T9SS type A sorting domain-containing protein</fullName>
    </recommendedName>
</protein>
<gene>
    <name evidence="2" type="ORF">AAFH49_06920</name>
</gene>
<evidence type="ECO:0000313" key="3">
    <source>
        <dbReference type="Proteomes" id="UP001479606"/>
    </source>
</evidence>
<dbReference type="EMBL" id="JBCEVZ010000011">
    <property type="protein sequence ID" value="MEL5993935.1"/>
    <property type="molecule type" value="Genomic_DNA"/>
</dbReference>
<sequence>MSLTVLLVSCFGRRLGLLLLTCVVLAGPAWAEGPTALSTILNPDGTVRAGAQGSFDAKGYEVGTAPDGRPAFRPLAARRVRGTRGAGDAGWSDGFGLNGINGTVYALAVAGNTLYAGGYFATAGGVATTNVAKWDGTAWAALGTGIGTIFSDYVYALAVDASGNLYAGGSFSRAGGVAASRVAKWDGLAWSAMGTGFNGSVDALTVDSNGSVYAGGSFNTSFSIGNVSRWNGTAWTSTNGGFNGMVYALTADGNGNVYAGGSFSTAGSVTANRVARWNGTAWSALGTGIGTSTGSGIVYALAFDRGSNSLYAGGNFGAAGGAPANCVARWNGTAWGALGTGITNPSGSVMVNALAVDARGHVYASGTFSMAGTAAANAVAHWDGATWTALDAGLSGPVPTNRPATNIPVYGSALAVAANGDLYAGGDFMMAGSLVAHNVARWSATGAGWSRLGSLVNAGGTNQKGDIFALALDTNGDLYAAGSFAAIGDVAAMNIAKWNGTTWEPLGTGLGFSANTYTRVSHLALDGLGNLYAVGDFFVAGGVPVTRIAKWDGIAWSALDAGLNSSVTGLATNGAGTIYAAGYFTQAGSVPAAGIARWDGNAWSAVGTGIPRPGAASSVAADASGNVYVGGTFSFPAAGGGTITNIAKWNGTAWSALGTGTNGMVSRIAVAPNGTLYASGTFTAVGGQPAPSGVGRWDGTAWTGLPLPPDPIATTFGLAVDGSGNVYVGRGFGQGYGGTAAGAVTKWNGTAWTSLGTGTSGSVSALAPTAAGVYVGGGFWTVGDGSKVMNNLGYFSSPAVPFLTAISPGSGAVGSTLTLTGTGLTGAVVTFSGTSNNTVRTGFAVNAAGTQLTGLVVPAGAVSGPVMVTTPGGNSAAVSFTVTTATAAAAPVAPGGFQVFPNPARASATVRLPAVAATPEATLTLLDALGRPVLVRRVRLGAALTTTEIPLAGLAAGSYRVRVQAGALQSSQVLVVE</sequence>
<reference evidence="2 3" key="1">
    <citation type="journal article" date="2018" name="Arch. Microbiol.">
        <title>Hymenobacter segetis sp. nov., isolated from soil.</title>
        <authorList>
            <person name="Ten L.N."/>
            <person name="Lim S.J."/>
            <person name="Kim B.O."/>
            <person name="Kang I.K."/>
            <person name="Jung H.Y."/>
        </authorList>
    </citation>
    <scope>NUCLEOTIDE SEQUENCE [LARGE SCALE GENOMIC DNA]</scope>
    <source>
        <strain evidence="2 3">S7-3-11</strain>
    </source>
</reference>
<dbReference type="SUPFAM" id="SSF63829">
    <property type="entry name" value="Calcium-dependent phosphotriesterase"/>
    <property type="match status" value="2"/>
</dbReference>
<keyword evidence="3" id="KW-1185">Reference proteome</keyword>
<feature type="chain" id="PRO_5046042071" description="T9SS type A sorting domain-containing protein" evidence="1">
    <location>
        <begin position="32"/>
        <end position="977"/>
    </location>
</feature>
<evidence type="ECO:0000256" key="1">
    <source>
        <dbReference type="SAM" id="SignalP"/>
    </source>
</evidence>
<evidence type="ECO:0000313" key="2">
    <source>
        <dbReference type="EMBL" id="MEL5993935.1"/>
    </source>
</evidence>
<organism evidence="2 3">
    <name type="scientific">Hymenobacter segetis</name>
    <dbReference type="NCBI Taxonomy" id="2025509"/>
    <lineage>
        <taxon>Bacteria</taxon>
        <taxon>Pseudomonadati</taxon>
        <taxon>Bacteroidota</taxon>
        <taxon>Cytophagia</taxon>
        <taxon>Cytophagales</taxon>
        <taxon>Hymenobacteraceae</taxon>
        <taxon>Hymenobacter</taxon>
    </lineage>
</organism>
<name>A0ABU9LV60_9BACT</name>
<dbReference type="InterPro" id="IPR013783">
    <property type="entry name" value="Ig-like_fold"/>
</dbReference>
<keyword evidence="1" id="KW-0732">Signal</keyword>
<dbReference type="Proteomes" id="UP001479606">
    <property type="component" value="Unassembled WGS sequence"/>
</dbReference>
<accession>A0ABU9LV60</accession>
<feature type="signal peptide" evidence="1">
    <location>
        <begin position="1"/>
        <end position="31"/>
    </location>
</feature>
<dbReference type="RefSeq" id="WP_342296853.1">
    <property type="nucleotide sequence ID" value="NZ_JBCEVZ010000011.1"/>
</dbReference>
<dbReference type="Gene3D" id="2.60.40.10">
    <property type="entry name" value="Immunoglobulins"/>
    <property type="match status" value="1"/>
</dbReference>